<evidence type="ECO:0000313" key="1">
    <source>
        <dbReference type="EMBL" id="MBV0923455.1"/>
    </source>
</evidence>
<comment type="caution">
    <text evidence="1">The sequence shown here is derived from an EMBL/GenBank/DDBJ whole genome shotgun (WGS) entry which is preliminary data.</text>
</comment>
<protein>
    <submittedName>
        <fullName evidence="1">Uncharacterized protein</fullName>
    </submittedName>
</protein>
<keyword evidence="2" id="KW-1185">Reference proteome</keyword>
<accession>A0A8J8C7D8</accession>
<gene>
    <name evidence="1" type="ORF">KTS45_04510</name>
</gene>
<name>A0A8J8C7D8_9EURY</name>
<organism evidence="1 2">
    <name type="scientific">Haloarcula limicola</name>
    <dbReference type="NCBI Taxonomy" id="1429915"/>
    <lineage>
        <taxon>Archaea</taxon>
        <taxon>Methanobacteriati</taxon>
        <taxon>Methanobacteriota</taxon>
        <taxon>Stenosarchaea group</taxon>
        <taxon>Halobacteria</taxon>
        <taxon>Halobacteriales</taxon>
        <taxon>Haloarculaceae</taxon>
        <taxon>Haloarcula</taxon>
    </lineage>
</organism>
<evidence type="ECO:0000313" key="2">
    <source>
        <dbReference type="Proteomes" id="UP000766550"/>
    </source>
</evidence>
<dbReference type="RefSeq" id="WP_162316586.1">
    <property type="nucleotide sequence ID" value="NZ_JAHQXF010000001.1"/>
</dbReference>
<dbReference type="Proteomes" id="UP000766550">
    <property type="component" value="Unassembled WGS sequence"/>
</dbReference>
<proteinExistence type="predicted"/>
<reference evidence="1 2" key="1">
    <citation type="submission" date="2021-06" db="EMBL/GenBank/DDBJ databases">
        <title>New haloarchaea isolates fom saline soil.</title>
        <authorList>
            <person name="Duran-Viseras A."/>
            <person name="Sanchez-Porro C.S."/>
            <person name="Ventosa A."/>
        </authorList>
    </citation>
    <scope>NUCLEOTIDE SEQUENCE [LARGE SCALE GENOMIC DNA]</scope>
    <source>
        <strain evidence="1 2">JCM 183640</strain>
    </source>
</reference>
<dbReference type="OrthoDB" id="322138at2157"/>
<dbReference type="EMBL" id="JAHQXF010000001">
    <property type="protein sequence ID" value="MBV0923455.1"/>
    <property type="molecule type" value="Genomic_DNA"/>
</dbReference>
<sequence length="155" mass="16915">MRAVDDPDDDLKAAIREAVSEVPCTELFPHGALASWTVGDVGIEITTEGLWLGRSGGESRWYPHEQLSGVVADEAACELLFSWPTRRDDAGSSLGRLVSGLLDRRKESPPRLLHPSDASTLETAITAYELVSDRLCYGFEARRQSNVTDGLSGLR</sequence>
<dbReference type="AlphaFoldDB" id="A0A8J8C7D8"/>